<dbReference type="Pfam" id="PF01551">
    <property type="entry name" value="Peptidase_M23"/>
    <property type="match status" value="1"/>
</dbReference>
<dbReference type="PANTHER" id="PTHR21666:SF270">
    <property type="entry name" value="MUREIN HYDROLASE ACTIVATOR ENVC"/>
    <property type="match status" value="1"/>
</dbReference>
<dbReference type="PANTHER" id="PTHR21666">
    <property type="entry name" value="PEPTIDASE-RELATED"/>
    <property type="match status" value="1"/>
</dbReference>
<protein>
    <submittedName>
        <fullName evidence="3">M23 family peptidase</fullName>
    </submittedName>
</protein>
<evidence type="ECO:0000256" key="1">
    <source>
        <dbReference type="SAM" id="SignalP"/>
    </source>
</evidence>
<dbReference type="InterPro" id="IPR011055">
    <property type="entry name" value="Dup_hybrid_motif"/>
</dbReference>
<dbReference type="InterPro" id="IPR016047">
    <property type="entry name" value="M23ase_b-sheet_dom"/>
</dbReference>
<evidence type="ECO:0000313" key="4">
    <source>
        <dbReference type="Proteomes" id="UP000218690"/>
    </source>
</evidence>
<dbReference type="GO" id="GO:0004222">
    <property type="term" value="F:metalloendopeptidase activity"/>
    <property type="evidence" value="ECO:0007669"/>
    <property type="project" value="TreeGrafter"/>
</dbReference>
<comment type="caution">
    <text evidence="3">The sequence shown here is derived from an EMBL/GenBank/DDBJ whole genome shotgun (WGS) entry which is preliminary data.</text>
</comment>
<evidence type="ECO:0000313" key="3">
    <source>
        <dbReference type="EMBL" id="PCC82071.1"/>
    </source>
</evidence>
<dbReference type="SUPFAM" id="SSF51261">
    <property type="entry name" value="Duplicated hybrid motif"/>
    <property type="match status" value="1"/>
</dbReference>
<dbReference type="Gene3D" id="2.70.70.10">
    <property type="entry name" value="Glucose Permease (Domain IIA)"/>
    <property type="match status" value="1"/>
</dbReference>
<feature type="chain" id="PRO_5012742939" evidence="1">
    <location>
        <begin position="38"/>
        <end position="185"/>
    </location>
</feature>
<dbReference type="CDD" id="cd12797">
    <property type="entry name" value="M23_peptidase"/>
    <property type="match status" value="1"/>
</dbReference>
<evidence type="ECO:0000259" key="2">
    <source>
        <dbReference type="Pfam" id="PF01551"/>
    </source>
</evidence>
<dbReference type="Proteomes" id="UP000218690">
    <property type="component" value="Unassembled WGS sequence"/>
</dbReference>
<dbReference type="InterPro" id="IPR050570">
    <property type="entry name" value="Cell_wall_metabolism_enzyme"/>
</dbReference>
<sequence length="185" mass="19540">MKLNAKNFSWIRTKPNVCWLALCLGAFQLVILPCAPGAPNTPTAWAYVDPTTGAAMATRVLEGFDPPAQKWSAGHRGVDLALSIGSDVRAAGDGEVYFVGKVAGKPVVSIAHADGVRTTYQPVFGHVAKGDKVREGQIIGRLAPPVDGKPGLHWGALIDGPEKTYIDPLSLLDAPVIRLKPVDGP</sequence>
<name>A0A2A4AHU9_9CORY</name>
<dbReference type="AlphaFoldDB" id="A0A2A4AHU9"/>
<organism evidence="3 4">
    <name type="scientific">Corynebacterium accolens</name>
    <dbReference type="NCBI Taxonomy" id="38284"/>
    <lineage>
        <taxon>Bacteria</taxon>
        <taxon>Bacillati</taxon>
        <taxon>Actinomycetota</taxon>
        <taxon>Actinomycetes</taxon>
        <taxon>Mycobacteriales</taxon>
        <taxon>Corynebacteriaceae</taxon>
        <taxon>Corynebacterium</taxon>
    </lineage>
</organism>
<feature type="domain" description="M23ase beta-sheet core" evidence="2">
    <location>
        <begin position="74"/>
        <end position="158"/>
    </location>
</feature>
<accession>A0A2A4AHU9</accession>
<dbReference type="EMBL" id="NWBP01000033">
    <property type="protein sequence ID" value="PCC82071.1"/>
    <property type="molecule type" value="Genomic_DNA"/>
</dbReference>
<keyword evidence="1" id="KW-0732">Signal</keyword>
<feature type="signal peptide" evidence="1">
    <location>
        <begin position="1"/>
        <end position="37"/>
    </location>
</feature>
<reference evidence="3 4" key="1">
    <citation type="submission" date="2017-09" db="EMBL/GenBank/DDBJ databases">
        <title>Draft Genome Sequence of Corynebacterium accolens AH4003.</title>
        <authorList>
            <person name="Chen Y."/>
            <person name="Oosthuysen W.F."/>
            <person name="Kelley S."/>
            <person name="Horswill A."/>
        </authorList>
    </citation>
    <scope>NUCLEOTIDE SEQUENCE [LARGE SCALE GENOMIC DNA]</scope>
    <source>
        <strain evidence="3 4">AH4003</strain>
    </source>
</reference>
<proteinExistence type="predicted"/>
<gene>
    <name evidence="3" type="ORF">COM45_10200</name>
</gene>